<feature type="transmembrane region" description="Helical" evidence="1">
    <location>
        <begin position="89"/>
        <end position="108"/>
    </location>
</feature>
<reference evidence="3" key="1">
    <citation type="submission" date="2016-05" db="EMBL/GenBank/DDBJ databases">
        <authorList>
            <person name="Naeem Raeece"/>
        </authorList>
    </citation>
    <scope>NUCLEOTIDE SEQUENCE [LARGE SCALE GENOMIC DNA]</scope>
</reference>
<organism evidence="2 3">
    <name type="scientific">Plasmodium ovale curtisi</name>
    <dbReference type="NCBI Taxonomy" id="864141"/>
    <lineage>
        <taxon>Eukaryota</taxon>
        <taxon>Sar</taxon>
        <taxon>Alveolata</taxon>
        <taxon>Apicomplexa</taxon>
        <taxon>Aconoidasida</taxon>
        <taxon>Haemosporida</taxon>
        <taxon>Plasmodiidae</taxon>
        <taxon>Plasmodium</taxon>
        <taxon>Plasmodium (Plasmodium)</taxon>
    </lineage>
</organism>
<sequence length="115" mass="12978">MEEIWQDERFKSNIGDECNSFPYSVIPENINDREFIVRDFLSSESPEQQTGIIVRQGSTRGQHFTPEDQETVGITEDHATSPISVGSTIPITIFSSGIGVLLILLSFYKFHNNRA</sequence>
<evidence type="ECO:0000313" key="3">
    <source>
        <dbReference type="Proteomes" id="UP000078560"/>
    </source>
</evidence>
<evidence type="ECO:0008006" key="4">
    <source>
        <dbReference type="Google" id="ProtNLM"/>
    </source>
</evidence>
<gene>
    <name evidence="2" type="ORF">POVCU2_0015490</name>
</gene>
<keyword evidence="1" id="KW-0812">Transmembrane</keyword>
<evidence type="ECO:0000313" key="2">
    <source>
        <dbReference type="EMBL" id="SBS82471.1"/>
    </source>
</evidence>
<protein>
    <recommendedName>
        <fullName evidence="4">PIR Superfamily Protein</fullName>
    </recommendedName>
</protein>
<accession>A0A1A8VT07</accession>
<keyword evidence="1" id="KW-0472">Membrane</keyword>
<dbReference type="Proteomes" id="UP000078560">
    <property type="component" value="Unassembled WGS sequence"/>
</dbReference>
<keyword evidence="1" id="KW-1133">Transmembrane helix</keyword>
<proteinExistence type="predicted"/>
<dbReference type="EMBL" id="FLQU01000214">
    <property type="protein sequence ID" value="SBS82471.1"/>
    <property type="molecule type" value="Genomic_DNA"/>
</dbReference>
<dbReference type="AlphaFoldDB" id="A0A1A8VT07"/>
<evidence type="ECO:0000256" key="1">
    <source>
        <dbReference type="SAM" id="Phobius"/>
    </source>
</evidence>
<name>A0A1A8VT07_PLAOA</name>